<dbReference type="AlphaFoldDB" id="A0A9W6X5L5"/>
<keyword evidence="3" id="KW-1185">Reference proteome</keyword>
<dbReference type="OrthoDB" id="110620at2759"/>
<proteinExistence type="predicted"/>
<comment type="caution">
    <text evidence="2">The sequence shown here is derived from an EMBL/GenBank/DDBJ whole genome shotgun (WGS) entry which is preliminary data.</text>
</comment>
<protein>
    <submittedName>
        <fullName evidence="2">Unnamed protein product</fullName>
    </submittedName>
</protein>
<name>A0A9W6X5L5_9STRA</name>
<feature type="transmembrane region" description="Helical" evidence="1">
    <location>
        <begin position="89"/>
        <end position="117"/>
    </location>
</feature>
<evidence type="ECO:0000313" key="2">
    <source>
        <dbReference type="EMBL" id="GMF31983.1"/>
    </source>
</evidence>
<accession>A0A9W6X5L5</accession>
<keyword evidence="1" id="KW-0472">Membrane</keyword>
<evidence type="ECO:0000313" key="3">
    <source>
        <dbReference type="Proteomes" id="UP001165121"/>
    </source>
</evidence>
<dbReference type="EMBL" id="BSXT01000660">
    <property type="protein sequence ID" value="GMF31983.1"/>
    <property type="molecule type" value="Genomic_DNA"/>
</dbReference>
<sequence length="118" mass="12260">MNANVAAYVERIPSVKKLAAAMENPKVVQTLSKNPGLVMKLAKDTQVVKAAAVVEKSNVKVTKDTVNALRVAAANDPVKLSKLNIVDKILGLGSMAAFTVIALGALSAIGMSITALFV</sequence>
<gene>
    <name evidence="2" type="ORF">Pfra01_000748300</name>
</gene>
<organism evidence="2 3">
    <name type="scientific">Phytophthora fragariaefolia</name>
    <dbReference type="NCBI Taxonomy" id="1490495"/>
    <lineage>
        <taxon>Eukaryota</taxon>
        <taxon>Sar</taxon>
        <taxon>Stramenopiles</taxon>
        <taxon>Oomycota</taxon>
        <taxon>Peronosporomycetes</taxon>
        <taxon>Peronosporales</taxon>
        <taxon>Peronosporaceae</taxon>
        <taxon>Phytophthora</taxon>
    </lineage>
</organism>
<reference evidence="2" key="1">
    <citation type="submission" date="2023-04" db="EMBL/GenBank/DDBJ databases">
        <title>Phytophthora fragariaefolia NBRC 109709.</title>
        <authorList>
            <person name="Ichikawa N."/>
            <person name="Sato H."/>
            <person name="Tonouchi N."/>
        </authorList>
    </citation>
    <scope>NUCLEOTIDE SEQUENCE</scope>
    <source>
        <strain evidence="2">NBRC 109709</strain>
    </source>
</reference>
<keyword evidence="1" id="KW-0812">Transmembrane</keyword>
<dbReference type="Proteomes" id="UP001165121">
    <property type="component" value="Unassembled WGS sequence"/>
</dbReference>
<evidence type="ECO:0000256" key="1">
    <source>
        <dbReference type="SAM" id="Phobius"/>
    </source>
</evidence>
<keyword evidence="1" id="KW-1133">Transmembrane helix</keyword>